<dbReference type="AlphaFoldDB" id="A0A9Q1GCS4"/>
<keyword evidence="2" id="KW-1185">Reference proteome</keyword>
<name>A0A9Q1GCS4_SYNKA</name>
<evidence type="ECO:0000313" key="2">
    <source>
        <dbReference type="Proteomes" id="UP001152622"/>
    </source>
</evidence>
<organism evidence="1 2">
    <name type="scientific">Synaphobranchus kaupii</name>
    <name type="common">Kaup's arrowtooth eel</name>
    <dbReference type="NCBI Taxonomy" id="118154"/>
    <lineage>
        <taxon>Eukaryota</taxon>
        <taxon>Metazoa</taxon>
        <taxon>Chordata</taxon>
        <taxon>Craniata</taxon>
        <taxon>Vertebrata</taxon>
        <taxon>Euteleostomi</taxon>
        <taxon>Actinopterygii</taxon>
        <taxon>Neopterygii</taxon>
        <taxon>Teleostei</taxon>
        <taxon>Anguilliformes</taxon>
        <taxon>Synaphobranchidae</taxon>
        <taxon>Synaphobranchus</taxon>
    </lineage>
</organism>
<reference evidence="1" key="1">
    <citation type="journal article" date="2023" name="Science">
        <title>Genome structures resolve the early diversification of teleost fishes.</title>
        <authorList>
            <person name="Parey E."/>
            <person name="Louis A."/>
            <person name="Montfort J."/>
            <person name="Bouchez O."/>
            <person name="Roques C."/>
            <person name="Iampietro C."/>
            <person name="Lluch J."/>
            <person name="Castinel A."/>
            <person name="Donnadieu C."/>
            <person name="Desvignes T."/>
            <person name="Floi Bucao C."/>
            <person name="Jouanno E."/>
            <person name="Wen M."/>
            <person name="Mejri S."/>
            <person name="Dirks R."/>
            <person name="Jansen H."/>
            <person name="Henkel C."/>
            <person name="Chen W.J."/>
            <person name="Zahm M."/>
            <person name="Cabau C."/>
            <person name="Klopp C."/>
            <person name="Thompson A.W."/>
            <person name="Robinson-Rechavi M."/>
            <person name="Braasch I."/>
            <person name="Lecointre G."/>
            <person name="Bobe J."/>
            <person name="Postlethwait J.H."/>
            <person name="Berthelot C."/>
            <person name="Roest Crollius H."/>
            <person name="Guiguen Y."/>
        </authorList>
    </citation>
    <scope>NUCLEOTIDE SEQUENCE</scope>
    <source>
        <strain evidence="1">WJC10195</strain>
    </source>
</reference>
<dbReference type="PANTHER" id="PTHR31025">
    <property type="entry name" value="SI:CH211-196P9.1-RELATED"/>
    <property type="match status" value="1"/>
</dbReference>
<dbReference type="OrthoDB" id="8895157at2759"/>
<dbReference type="EMBL" id="JAINUF010000001">
    <property type="protein sequence ID" value="KAJ8381160.1"/>
    <property type="molecule type" value="Genomic_DNA"/>
</dbReference>
<evidence type="ECO:0008006" key="3">
    <source>
        <dbReference type="Google" id="ProtNLM"/>
    </source>
</evidence>
<evidence type="ECO:0000313" key="1">
    <source>
        <dbReference type="EMBL" id="KAJ8381160.1"/>
    </source>
</evidence>
<dbReference type="PANTHER" id="PTHR31025:SF27">
    <property type="entry name" value="SI:CH211-193K19.2-RELATED"/>
    <property type="match status" value="1"/>
</dbReference>
<gene>
    <name evidence="1" type="ORF">SKAU_G00019380</name>
</gene>
<dbReference type="Proteomes" id="UP001152622">
    <property type="component" value="Chromosome 1"/>
</dbReference>
<protein>
    <recommendedName>
        <fullName evidence="3">Sterile alpha motif domain-containing 3-like</fullName>
    </recommendedName>
</protein>
<comment type="caution">
    <text evidence="1">The sequence shown here is derived from an EMBL/GenBank/DDBJ whole genome shotgun (WGS) entry which is preliminary data.</text>
</comment>
<proteinExistence type="predicted"/>
<sequence length="355" mass="40390">MQEIVKYKLYCKGQEFDMVANALISKHPCLKEKGSLTGCAGWKASLANKLATYRTHLRKLGCTEVTVNSLKNKPEGKSTPAAAIMKPWRSEVKYCPPYPIGESETSLEKLREELLSDVKRKNNREVVKMKMEKTFAYRRQEVVSKSPMVDIFRARWPAFFDESEINAEFKRITTMPLQSRFLSQLDLHTFRLLKLFEKRGGVVGKRLVTIREAIDQSDDTEFGRESVIRGLCIYLNEDPERLVKEYVTADEDIIQEGFEDITVGIFTVKPSNSGEVEDIGIVLEGHAVLRDLPSVPFATAMLFGLIYNLNLDYPAELSYTFEVVQKIIMELEGSTLSKKAQAVKLKLSVRGFFFS</sequence>
<accession>A0A9Q1GCS4</accession>